<dbReference type="EMBL" id="JACHJB010000002">
    <property type="protein sequence ID" value="MBB6347366.1"/>
    <property type="molecule type" value="Genomic_DNA"/>
</dbReference>
<dbReference type="InterPro" id="IPR008972">
    <property type="entry name" value="Cupredoxin"/>
</dbReference>
<reference evidence="1 2" key="1">
    <citation type="submission" date="2020-08" db="EMBL/GenBank/DDBJ databases">
        <title>Sequencing the genomes of 1000 actinobacteria strains.</title>
        <authorList>
            <person name="Klenk H.-P."/>
        </authorList>
    </citation>
    <scope>NUCLEOTIDE SEQUENCE [LARGE SCALE GENOMIC DNA]</scope>
    <source>
        <strain evidence="1 2">DSM 45913</strain>
    </source>
</reference>
<evidence type="ECO:0000313" key="1">
    <source>
        <dbReference type="EMBL" id="MBB6347366.1"/>
    </source>
</evidence>
<dbReference type="Proteomes" id="UP000583800">
    <property type="component" value="Unassembled WGS sequence"/>
</dbReference>
<dbReference type="AlphaFoldDB" id="A0A7X0C5A7"/>
<keyword evidence="2" id="KW-1185">Reference proteome</keyword>
<dbReference type="RefSeq" id="WP_221497040.1">
    <property type="nucleotide sequence ID" value="NZ_JACHJB010000002.1"/>
</dbReference>
<protein>
    <submittedName>
        <fullName evidence="1">Uncharacterized protein</fullName>
    </submittedName>
</protein>
<accession>A0A7X0C5A7</accession>
<comment type="caution">
    <text evidence="1">The sequence shown here is derived from an EMBL/GenBank/DDBJ whole genome shotgun (WGS) entry which is preliminary data.</text>
</comment>
<proteinExistence type="predicted"/>
<organism evidence="1 2">
    <name type="scientific">Nonomuraea muscovyensis</name>
    <dbReference type="NCBI Taxonomy" id="1124761"/>
    <lineage>
        <taxon>Bacteria</taxon>
        <taxon>Bacillati</taxon>
        <taxon>Actinomycetota</taxon>
        <taxon>Actinomycetes</taxon>
        <taxon>Streptosporangiales</taxon>
        <taxon>Streptosporangiaceae</taxon>
        <taxon>Nonomuraea</taxon>
    </lineage>
</organism>
<sequence>MPPYTGQGGRGVAHERLHAAHAEVNLYLLREDQPGGAQVLDLAPAQGGCTEWVFPEPGHYPFVDHAMTRAQADAHGIFEVTAP</sequence>
<dbReference type="SUPFAM" id="SSF49503">
    <property type="entry name" value="Cupredoxins"/>
    <property type="match status" value="1"/>
</dbReference>
<gene>
    <name evidence="1" type="ORF">FHU36_003911</name>
</gene>
<evidence type="ECO:0000313" key="2">
    <source>
        <dbReference type="Proteomes" id="UP000583800"/>
    </source>
</evidence>
<dbReference type="Gene3D" id="2.60.40.420">
    <property type="entry name" value="Cupredoxins - blue copper proteins"/>
    <property type="match status" value="1"/>
</dbReference>
<name>A0A7X0C5A7_9ACTN</name>